<dbReference type="InterPro" id="IPR039398">
    <property type="entry name" value="Deltex_fam"/>
</dbReference>
<dbReference type="Proteomes" id="UP001152836">
    <property type="component" value="Unassembled WGS sequence"/>
</dbReference>
<evidence type="ECO:0000313" key="12">
    <source>
        <dbReference type="EMBL" id="CAH6792301.1"/>
    </source>
</evidence>
<dbReference type="GO" id="GO:0016567">
    <property type="term" value="P:protein ubiquitination"/>
    <property type="evidence" value="ECO:0007669"/>
    <property type="project" value="UniProtKB-UniRule"/>
</dbReference>
<feature type="compositionally biased region" description="Basic and acidic residues" evidence="10">
    <location>
        <begin position="234"/>
        <end position="245"/>
    </location>
</feature>
<dbReference type="InterPro" id="IPR039399">
    <property type="entry name" value="Deltex_C_sf"/>
</dbReference>
<keyword evidence="6 8" id="KW-0863">Zinc-finger</keyword>
<dbReference type="GO" id="GO:0061630">
    <property type="term" value="F:ubiquitin protein ligase activity"/>
    <property type="evidence" value="ECO:0007669"/>
    <property type="project" value="UniProtKB-UniRule"/>
</dbReference>
<dbReference type="GeneID" id="127227115"/>
<dbReference type="Gene3D" id="3.30.40.10">
    <property type="entry name" value="Zinc/RING finger domain, C3HC4 (zinc finger)"/>
    <property type="match status" value="1"/>
</dbReference>
<feature type="region of interest" description="Disordered" evidence="10">
    <location>
        <begin position="224"/>
        <end position="251"/>
    </location>
</feature>
<feature type="region of interest" description="Disordered" evidence="10">
    <location>
        <begin position="90"/>
        <end position="147"/>
    </location>
</feature>
<reference evidence="12" key="1">
    <citation type="submission" date="2022-06" db="EMBL/GenBank/DDBJ databases">
        <authorList>
            <person name="Andreotti S."/>
            <person name="Wyler E."/>
        </authorList>
    </citation>
    <scope>NUCLEOTIDE SEQUENCE</scope>
</reference>
<dbReference type="SMART" id="SM00184">
    <property type="entry name" value="RING"/>
    <property type="match status" value="1"/>
</dbReference>
<gene>
    <name evidence="12" type="primary">Dtx3l</name>
    <name evidence="12" type="ORF">PHOROB_LOCUS9279</name>
</gene>
<dbReference type="Gene3D" id="3.30.390.130">
    <property type="match status" value="1"/>
</dbReference>
<comment type="catalytic activity">
    <reaction evidence="1 9">
        <text>S-ubiquitinyl-[E2 ubiquitin-conjugating enzyme]-L-cysteine + [acceptor protein]-L-lysine = [E2 ubiquitin-conjugating enzyme]-L-cysteine + N(6)-ubiquitinyl-[acceptor protein]-L-lysine.</text>
        <dbReference type="EC" id="2.3.2.27"/>
    </reaction>
</comment>
<dbReference type="GO" id="GO:0007219">
    <property type="term" value="P:Notch signaling pathway"/>
    <property type="evidence" value="ECO:0007669"/>
    <property type="project" value="InterPro"/>
</dbReference>
<dbReference type="GO" id="GO:0008270">
    <property type="term" value="F:zinc ion binding"/>
    <property type="evidence" value="ECO:0007669"/>
    <property type="project" value="UniProtKB-KW"/>
</dbReference>
<dbReference type="InterPro" id="IPR013083">
    <property type="entry name" value="Znf_RING/FYVE/PHD"/>
</dbReference>
<dbReference type="PROSITE" id="PS00518">
    <property type="entry name" value="ZF_RING_1"/>
    <property type="match status" value="1"/>
</dbReference>
<evidence type="ECO:0000256" key="9">
    <source>
        <dbReference type="RuleBase" id="RU367105"/>
    </source>
</evidence>
<evidence type="ECO:0000256" key="7">
    <source>
        <dbReference type="ARBA" id="ARBA00022833"/>
    </source>
</evidence>
<dbReference type="RefSeq" id="XP_051047360.1">
    <property type="nucleotide sequence ID" value="XM_051191403.1"/>
</dbReference>
<dbReference type="InterPro" id="IPR048418">
    <property type="entry name" value="DTX3L_a/b_dom"/>
</dbReference>
<evidence type="ECO:0000313" key="13">
    <source>
        <dbReference type="Proteomes" id="UP001152836"/>
    </source>
</evidence>
<dbReference type="Pfam" id="PF18102">
    <property type="entry name" value="DTC"/>
    <property type="match status" value="1"/>
</dbReference>
<dbReference type="KEGG" id="prob:127227115"/>
<dbReference type="AlphaFoldDB" id="A0AAU9ZJI4"/>
<dbReference type="CTD" id="151636"/>
<dbReference type="EMBL" id="CALSGD010001453">
    <property type="protein sequence ID" value="CAH6792301.1"/>
    <property type="molecule type" value="Genomic_DNA"/>
</dbReference>
<evidence type="ECO:0000256" key="10">
    <source>
        <dbReference type="SAM" id="MobiDB-lite"/>
    </source>
</evidence>
<dbReference type="Pfam" id="PF21718">
    <property type="entry name" value="KH_DTX3L"/>
    <property type="match status" value="2"/>
</dbReference>
<dbReference type="PROSITE" id="PS50089">
    <property type="entry name" value="ZF_RING_2"/>
    <property type="match status" value="1"/>
</dbReference>
<comment type="subcellular location">
    <subcellularLocation>
        <location evidence="9">Cytoplasm</location>
    </subcellularLocation>
</comment>
<protein>
    <recommendedName>
        <fullName evidence="9">E3 ubiquitin-protein ligase</fullName>
        <ecNumber evidence="9">2.3.2.27</ecNumber>
    </recommendedName>
</protein>
<accession>A0AAU9ZJI4</accession>
<dbReference type="InterPro" id="IPR012677">
    <property type="entry name" value="Nucleotide-bd_a/b_plait_sf"/>
</dbReference>
<dbReference type="GO" id="GO:0005737">
    <property type="term" value="C:cytoplasm"/>
    <property type="evidence" value="ECO:0007669"/>
    <property type="project" value="UniProtKB-SubCell"/>
</dbReference>
<keyword evidence="9" id="KW-0963">Cytoplasm</keyword>
<dbReference type="PANTHER" id="PTHR12622">
    <property type="entry name" value="DELTEX-RELATED"/>
    <property type="match status" value="1"/>
</dbReference>
<keyword evidence="13" id="KW-1185">Reference proteome</keyword>
<dbReference type="EC" id="2.3.2.27" evidence="9"/>
<organism evidence="12 13">
    <name type="scientific">Phodopus roborovskii</name>
    <name type="common">Roborovski's desert hamster</name>
    <name type="synonym">Cricetulus roborovskii</name>
    <dbReference type="NCBI Taxonomy" id="109678"/>
    <lineage>
        <taxon>Eukaryota</taxon>
        <taxon>Metazoa</taxon>
        <taxon>Chordata</taxon>
        <taxon>Craniata</taxon>
        <taxon>Vertebrata</taxon>
        <taxon>Euteleostomi</taxon>
        <taxon>Mammalia</taxon>
        <taxon>Eutheria</taxon>
        <taxon>Euarchontoglires</taxon>
        <taxon>Glires</taxon>
        <taxon>Rodentia</taxon>
        <taxon>Myomorpha</taxon>
        <taxon>Muroidea</taxon>
        <taxon>Cricetidae</taxon>
        <taxon>Cricetinae</taxon>
        <taxon>Phodopus</taxon>
    </lineage>
</organism>
<comment type="pathway">
    <text evidence="2 9">Protein modification; protein ubiquitination.</text>
</comment>
<dbReference type="Gene3D" id="3.30.70.330">
    <property type="match status" value="1"/>
</dbReference>
<dbReference type="SUPFAM" id="SSF57850">
    <property type="entry name" value="RING/U-box"/>
    <property type="match status" value="1"/>
</dbReference>
<keyword evidence="7 9" id="KW-0862">Zinc</keyword>
<feature type="compositionally biased region" description="Polar residues" evidence="10">
    <location>
        <begin position="101"/>
        <end position="136"/>
    </location>
</feature>
<dbReference type="InterPro" id="IPR048409">
    <property type="entry name" value="DTX3L_KH-like"/>
</dbReference>
<evidence type="ECO:0000256" key="2">
    <source>
        <dbReference type="ARBA" id="ARBA00004906"/>
    </source>
</evidence>
<evidence type="ECO:0000256" key="8">
    <source>
        <dbReference type="PROSITE-ProRule" id="PRU00175"/>
    </source>
</evidence>
<dbReference type="InterPro" id="IPR017907">
    <property type="entry name" value="Znf_RING_CS"/>
</dbReference>
<dbReference type="InterPro" id="IPR001841">
    <property type="entry name" value="Znf_RING"/>
</dbReference>
<dbReference type="Pfam" id="PF21717">
    <property type="entry name" value="DTX3L_a-b"/>
    <property type="match status" value="1"/>
</dbReference>
<dbReference type="CDD" id="cd09633">
    <property type="entry name" value="Deltex_C"/>
    <property type="match status" value="1"/>
</dbReference>
<dbReference type="InterPro" id="IPR039396">
    <property type="entry name" value="Deltex_C"/>
</dbReference>
<comment type="similarity">
    <text evidence="3 9">Belongs to the Deltex family.</text>
</comment>
<dbReference type="Pfam" id="PF23222">
    <property type="entry name" value="RRM_PARP14_1"/>
    <property type="match status" value="1"/>
</dbReference>
<dbReference type="InterPro" id="IPR057051">
    <property type="entry name" value="PARP14_RPM_1"/>
</dbReference>
<name>A0AAU9ZJI4_PHORO</name>
<evidence type="ECO:0000259" key="11">
    <source>
        <dbReference type="PROSITE" id="PS50089"/>
    </source>
</evidence>
<evidence type="ECO:0000256" key="1">
    <source>
        <dbReference type="ARBA" id="ARBA00000900"/>
    </source>
</evidence>
<keyword evidence="4 9" id="KW-0808">Transferase</keyword>
<evidence type="ECO:0000256" key="4">
    <source>
        <dbReference type="ARBA" id="ARBA00022679"/>
    </source>
</evidence>
<proteinExistence type="inferred from homology"/>
<evidence type="ECO:0000256" key="3">
    <source>
        <dbReference type="ARBA" id="ARBA00009413"/>
    </source>
</evidence>
<feature type="domain" description="RING-type" evidence="11">
    <location>
        <begin position="589"/>
        <end position="628"/>
    </location>
</feature>
<keyword evidence="5 9" id="KW-0479">Metal-binding</keyword>
<evidence type="ECO:0000256" key="6">
    <source>
        <dbReference type="ARBA" id="ARBA00022771"/>
    </source>
</evidence>
<dbReference type="Pfam" id="PF13923">
    <property type="entry name" value="zf-C3HC4_2"/>
    <property type="match status" value="1"/>
</dbReference>
<comment type="caution">
    <text evidence="12">The sequence shown here is derived from an EMBL/GenBank/DDBJ whole genome shotgun (WGS) entry which is preliminary data.</text>
</comment>
<sequence>MASSSCPPSPLLVRLPESIPRGHRKLEKYFQSRASGGGECTVQPVGPSAPDTFEVKFLDMEAKERVLKKREHQMLIDDKPVTIFLETTKKPVEALRPRPPSLTQSPAETASSRPPSLTQSPAETASSRPPSLTQSLDDALSDEEPVSNSVDSIVQKVFLAVTAELNCELLSKEQRAHIATICPSIKSVEGKDGIAKVCGNFKDIETIHHFLSVQLLESELKQKYPPQKYPPSSVEREPPNQEDFGRNFSSSEPKVRQEDVFENCFEVSVLFLEYFRHAYPGRMQSIEKEFGVNVQVRDSAPNMVSVDFTTSQSGNIEAACDSFVKDFQKCTQALKQDCVSLEDPQTAKELRVELNRCFPKLLIKGQGRMLTLLGSQADISAAKVKVSQTSVKMPVKIMISGYKTGIEVDSTYFNLLKPELLQEILEIERKYNTSGKVQEKSQKTCILFDPQDKEVDLSMHSYASFTDAFQHATCQLRTEVLSLKHLGKGKTHLHKTKFVDDFKKRHPNVQCEISLESITLIGLPIQLARAKHYVLKRMELSPSSGEKLNMDEETPMDIDGNDSNAALRPLRGSADSSEALKVNENEDYCVICMDTISNKHVLSKCKHEFCNSCITKAMLLKPVCPVCQTSYGVQIGNQPDGGIMTSDTLSQSLPGYENCGTIVINYEIKSGIQTNEHPNPGKPYHGTYRRAYLPNNDEGKEVLDLLQKAFQKRLIFTVGNSRSTGASNVITWNDIHHKTSPFGGPENFGYPDPDYLKRVKEELKAKGIE</sequence>
<evidence type="ECO:0000256" key="5">
    <source>
        <dbReference type="ARBA" id="ARBA00022723"/>
    </source>
</evidence>